<dbReference type="InterPro" id="IPR043129">
    <property type="entry name" value="ATPase_NBD"/>
</dbReference>
<name>A0A1L7I3F8_9FLAO</name>
<comment type="similarity">
    <text evidence="1">Belongs to the ROK (NagC/XylR) family.</text>
</comment>
<dbReference type="Gene3D" id="1.10.10.10">
    <property type="entry name" value="Winged helix-like DNA-binding domain superfamily/Winged helix DNA-binding domain"/>
    <property type="match status" value="1"/>
</dbReference>
<dbReference type="InterPro" id="IPR036390">
    <property type="entry name" value="WH_DNA-bd_sf"/>
</dbReference>
<evidence type="ECO:0000313" key="2">
    <source>
        <dbReference type="EMBL" id="APU68139.1"/>
    </source>
</evidence>
<reference evidence="2 3" key="1">
    <citation type="submission" date="2016-07" db="EMBL/GenBank/DDBJ databases">
        <title>Multi-omics approach to identify versatile polysaccharide utilization systems of a marine flavobacterium Gramella flava.</title>
        <authorList>
            <person name="Tang K."/>
        </authorList>
    </citation>
    <scope>NUCLEOTIDE SEQUENCE [LARGE SCALE GENOMIC DNA]</scope>
    <source>
        <strain evidence="2 3">JLT2011</strain>
    </source>
</reference>
<keyword evidence="3" id="KW-1185">Reference proteome</keyword>
<dbReference type="Gene3D" id="3.30.420.40">
    <property type="match status" value="2"/>
</dbReference>
<dbReference type="PROSITE" id="PS01125">
    <property type="entry name" value="ROK"/>
    <property type="match status" value="1"/>
</dbReference>
<dbReference type="KEGG" id="gfl:GRFL_1415"/>
<dbReference type="Pfam" id="PF00480">
    <property type="entry name" value="ROK"/>
    <property type="match status" value="1"/>
</dbReference>
<organism evidence="2 3">
    <name type="scientific">Christiangramia flava JLT2011</name>
    <dbReference type="NCBI Taxonomy" id="1229726"/>
    <lineage>
        <taxon>Bacteria</taxon>
        <taxon>Pseudomonadati</taxon>
        <taxon>Bacteroidota</taxon>
        <taxon>Flavobacteriia</taxon>
        <taxon>Flavobacteriales</taxon>
        <taxon>Flavobacteriaceae</taxon>
        <taxon>Christiangramia</taxon>
    </lineage>
</organism>
<proteinExistence type="inferred from homology"/>
<sequence length="423" mass="46686">MAKDLKDFLVKDEQLAGISNVERKKYLQKIKIIKHLFLNGETSNADICNKFNVSLPTSMALINQLKEADIVVKKGQGKSDGGRKPDLFGLREHLFFVLSIHIERSNIKFAIIDNNHSIVAERNVEKEISPSANIVDDLYELSQDLIKDSEISQDKIMGVGISMPGLVSTEEGKNFTYYLSDQEPESLQNKLEKTFKKPVAILNDAKSACLAEFRYGLAKNRQDVLVISMDWGIGLGIIMGGKMHSGSSGFAGEFGHIPMTEDGQLCHCGKRGCLETEASGLALVKKAKEGLDAGETSLLNELLKNKYDRLEPQVIIEAANKGDQFAINVISEIGIQLGKGISILVQIFNPELIILEGKIADARQFITTPVQQAMNTYCMMQLKERTNIALSTLGPNSSLYGGIIAVMETIFHEQTNLIKSHIN</sequence>
<dbReference type="Proteomes" id="UP000186230">
    <property type="component" value="Chromosome"/>
</dbReference>
<dbReference type="STRING" id="1229726.GRFL_1415"/>
<dbReference type="GO" id="GO:0016301">
    <property type="term" value="F:kinase activity"/>
    <property type="evidence" value="ECO:0007669"/>
    <property type="project" value="UniProtKB-KW"/>
</dbReference>
<evidence type="ECO:0000256" key="1">
    <source>
        <dbReference type="ARBA" id="ARBA00006479"/>
    </source>
</evidence>
<protein>
    <submittedName>
        <fullName evidence="2">Glucokinase</fullName>
    </submittedName>
</protein>
<dbReference type="InterPro" id="IPR049874">
    <property type="entry name" value="ROK_cs"/>
</dbReference>
<dbReference type="InterPro" id="IPR000600">
    <property type="entry name" value="ROK"/>
</dbReference>
<dbReference type="InterPro" id="IPR036388">
    <property type="entry name" value="WH-like_DNA-bd_sf"/>
</dbReference>
<dbReference type="OrthoDB" id="9810372at2"/>
<evidence type="ECO:0000313" key="3">
    <source>
        <dbReference type="Proteomes" id="UP000186230"/>
    </source>
</evidence>
<dbReference type="EMBL" id="CP016359">
    <property type="protein sequence ID" value="APU68139.1"/>
    <property type="molecule type" value="Genomic_DNA"/>
</dbReference>
<accession>A0A1L7I3F8</accession>
<dbReference type="RefSeq" id="WP_083643941.1">
    <property type="nucleotide sequence ID" value="NZ_AMRU01000001.1"/>
</dbReference>
<gene>
    <name evidence="2" type="ORF">GRFL_1415</name>
</gene>
<dbReference type="PANTHER" id="PTHR18964">
    <property type="entry name" value="ROK (REPRESSOR, ORF, KINASE) FAMILY"/>
    <property type="match status" value="1"/>
</dbReference>
<dbReference type="PANTHER" id="PTHR18964:SF149">
    <property type="entry name" value="BIFUNCTIONAL UDP-N-ACETYLGLUCOSAMINE 2-EPIMERASE_N-ACETYLMANNOSAMINE KINASE"/>
    <property type="match status" value="1"/>
</dbReference>
<keyword evidence="2" id="KW-0418">Kinase</keyword>
<dbReference type="AlphaFoldDB" id="A0A1L7I3F8"/>
<dbReference type="Pfam" id="PF13412">
    <property type="entry name" value="HTH_24"/>
    <property type="match status" value="1"/>
</dbReference>
<dbReference type="SUPFAM" id="SSF53067">
    <property type="entry name" value="Actin-like ATPase domain"/>
    <property type="match status" value="1"/>
</dbReference>
<keyword evidence="2" id="KW-0808">Transferase</keyword>
<dbReference type="SUPFAM" id="SSF46785">
    <property type="entry name" value="Winged helix' DNA-binding domain"/>
    <property type="match status" value="1"/>
</dbReference>